<protein>
    <submittedName>
        <fullName evidence="7">Translocator</fullName>
    </submittedName>
</protein>
<evidence type="ECO:0000256" key="2">
    <source>
        <dbReference type="ARBA" id="ARBA00022475"/>
    </source>
</evidence>
<proteinExistence type="predicted"/>
<dbReference type="PIRSF" id="PIRSF006324">
    <property type="entry name" value="LeuE"/>
    <property type="match status" value="1"/>
</dbReference>
<keyword evidence="8" id="KW-1185">Reference proteome</keyword>
<dbReference type="PANTHER" id="PTHR30086:SF20">
    <property type="entry name" value="ARGININE EXPORTER PROTEIN ARGO-RELATED"/>
    <property type="match status" value="1"/>
</dbReference>
<dbReference type="Proteomes" id="UP000636960">
    <property type="component" value="Unassembled WGS sequence"/>
</dbReference>
<feature type="transmembrane region" description="Helical" evidence="6">
    <location>
        <begin position="152"/>
        <end position="172"/>
    </location>
</feature>
<keyword evidence="4 6" id="KW-1133">Transmembrane helix</keyword>
<comment type="caution">
    <text evidence="7">The sequence shown here is derived from an EMBL/GenBank/DDBJ whole genome shotgun (WGS) entry which is preliminary data.</text>
</comment>
<gene>
    <name evidence="7" type="ORF">Ari01nite_34620</name>
</gene>
<feature type="transmembrane region" description="Helical" evidence="6">
    <location>
        <begin position="192"/>
        <end position="212"/>
    </location>
</feature>
<evidence type="ECO:0000256" key="5">
    <source>
        <dbReference type="ARBA" id="ARBA00023136"/>
    </source>
</evidence>
<dbReference type="InterPro" id="IPR001123">
    <property type="entry name" value="LeuE-type"/>
</dbReference>
<reference evidence="7" key="1">
    <citation type="submission" date="2021-01" db="EMBL/GenBank/DDBJ databases">
        <title>Whole genome shotgun sequence of Actinoplanes rishiriensis NBRC 108556.</title>
        <authorList>
            <person name="Komaki H."/>
            <person name="Tamura T."/>
        </authorList>
    </citation>
    <scope>NUCLEOTIDE SEQUENCE</scope>
    <source>
        <strain evidence="7">NBRC 108556</strain>
    </source>
</reference>
<keyword evidence="2" id="KW-1003">Cell membrane</keyword>
<evidence type="ECO:0000313" key="8">
    <source>
        <dbReference type="Proteomes" id="UP000636960"/>
    </source>
</evidence>
<comment type="subcellular location">
    <subcellularLocation>
        <location evidence="1">Cell membrane</location>
        <topology evidence="1">Multi-pass membrane protein</topology>
    </subcellularLocation>
</comment>
<dbReference type="Pfam" id="PF01810">
    <property type="entry name" value="LysE"/>
    <property type="match status" value="1"/>
</dbReference>
<feature type="transmembrane region" description="Helical" evidence="6">
    <location>
        <begin position="70"/>
        <end position="89"/>
    </location>
</feature>
<organism evidence="7 8">
    <name type="scientific">Paractinoplanes rishiriensis</name>
    <dbReference type="NCBI Taxonomy" id="1050105"/>
    <lineage>
        <taxon>Bacteria</taxon>
        <taxon>Bacillati</taxon>
        <taxon>Actinomycetota</taxon>
        <taxon>Actinomycetes</taxon>
        <taxon>Micromonosporales</taxon>
        <taxon>Micromonosporaceae</taxon>
        <taxon>Paractinoplanes</taxon>
    </lineage>
</organism>
<dbReference type="GO" id="GO:0005886">
    <property type="term" value="C:plasma membrane"/>
    <property type="evidence" value="ECO:0007669"/>
    <property type="project" value="UniProtKB-SubCell"/>
</dbReference>
<evidence type="ECO:0000256" key="4">
    <source>
        <dbReference type="ARBA" id="ARBA00022989"/>
    </source>
</evidence>
<accession>A0A919JZ78</accession>
<feature type="transmembrane region" description="Helical" evidence="6">
    <location>
        <begin position="6"/>
        <end position="29"/>
    </location>
</feature>
<keyword evidence="5 6" id="KW-0472">Membrane</keyword>
<dbReference type="EMBL" id="BOMV01000039">
    <property type="protein sequence ID" value="GIE95997.1"/>
    <property type="molecule type" value="Genomic_DNA"/>
</dbReference>
<dbReference type="RefSeq" id="WP_203782279.1">
    <property type="nucleotide sequence ID" value="NZ_BOMV01000039.1"/>
</dbReference>
<dbReference type="GO" id="GO:0015171">
    <property type="term" value="F:amino acid transmembrane transporter activity"/>
    <property type="evidence" value="ECO:0007669"/>
    <property type="project" value="TreeGrafter"/>
</dbReference>
<sequence>MPPLDHLAAFALAAFVLIVIPGPSVLFAVSRALAYGRRAALATVIGGALGSLVLSVAVAVGVGAVVQASAAVYTAIQLAGAAYLVYLGIQAIRHRRQLREALDAPAAPLGDRRTVIEGFLVNLTNPKTIVFFAAVLPQFVDPAARHVTAQMVVLGAVVAAIGLAMDSVWSVAAGAVRTWFARSPRRLDAVGGAAGLTMVGLGVGLAVTGSAVTGRR</sequence>
<dbReference type="AlphaFoldDB" id="A0A919JZ78"/>
<feature type="transmembrane region" description="Helical" evidence="6">
    <location>
        <begin position="41"/>
        <end position="64"/>
    </location>
</feature>
<evidence type="ECO:0000313" key="7">
    <source>
        <dbReference type="EMBL" id="GIE95997.1"/>
    </source>
</evidence>
<evidence type="ECO:0000256" key="3">
    <source>
        <dbReference type="ARBA" id="ARBA00022692"/>
    </source>
</evidence>
<evidence type="ECO:0000256" key="6">
    <source>
        <dbReference type="SAM" id="Phobius"/>
    </source>
</evidence>
<evidence type="ECO:0000256" key="1">
    <source>
        <dbReference type="ARBA" id="ARBA00004651"/>
    </source>
</evidence>
<name>A0A919JZ78_9ACTN</name>
<keyword evidence="3 6" id="KW-0812">Transmembrane</keyword>
<dbReference type="PANTHER" id="PTHR30086">
    <property type="entry name" value="ARGININE EXPORTER PROTEIN ARGO"/>
    <property type="match status" value="1"/>
</dbReference>